<keyword evidence="2" id="KW-0808">Transferase</keyword>
<dbReference type="PANTHER" id="PTHR45947">
    <property type="entry name" value="SULFOQUINOVOSYL TRANSFERASE SQD2"/>
    <property type="match status" value="1"/>
</dbReference>
<dbReference type="Pfam" id="PF00534">
    <property type="entry name" value="Glycos_transf_1"/>
    <property type="match status" value="1"/>
</dbReference>
<dbReference type="GO" id="GO:0016758">
    <property type="term" value="F:hexosyltransferase activity"/>
    <property type="evidence" value="ECO:0007669"/>
    <property type="project" value="TreeGrafter"/>
</dbReference>
<dbReference type="SUPFAM" id="SSF53756">
    <property type="entry name" value="UDP-Glycosyltransferase/glycogen phosphorylase"/>
    <property type="match status" value="1"/>
</dbReference>
<dbReference type="CDD" id="cd03801">
    <property type="entry name" value="GT4_PimA-like"/>
    <property type="match status" value="1"/>
</dbReference>
<dbReference type="PATRIC" id="fig|1423729.3.peg.1142"/>
<dbReference type="InterPro" id="IPR001296">
    <property type="entry name" value="Glyco_trans_1"/>
</dbReference>
<protein>
    <submittedName>
        <fullName evidence="2">Glycosyl transferase</fullName>
    </submittedName>
</protein>
<dbReference type="InterPro" id="IPR050194">
    <property type="entry name" value="Glycosyltransferase_grp1"/>
</dbReference>
<accession>A0A0R2CSA9</accession>
<keyword evidence="3" id="KW-1185">Reference proteome</keyword>
<dbReference type="Gene3D" id="3.40.50.2000">
    <property type="entry name" value="Glycogen Phosphorylase B"/>
    <property type="match status" value="2"/>
</dbReference>
<gene>
    <name evidence="2" type="ORF">FC80_GL001128</name>
</gene>
<dbReference type="PANTHER" id="PTHR45947:SF3">
    <property type="entry name" value="SULFOQUINOVOSYL TRANSFERASE SQD2"/>
    <property type="match status" value="1"/>
</dbReference>
<dbReference type="OrthoDB" id="139410at2"/>
<proteinExistence type="predicted"/>
<sequence length="410" mass="46913">MKKVAIVTSGYLPVPATKGGGVEVLDEYLIKENEKNNYGNLTVFTSDDKEARKQAENYQNSEVIFIKTPKYIELSDRFIFKIANDVLKKPNSNSFRYILQRLYYISQVSKKISEVNYDSLMLENHATLFSVLRGHGNYQRYLGNYYFHLHNEVKSSYGNEKYIQNVTRVLGVSNYINSTLKKKYPDMRDDQFGVVRNAVDHERFALDLSEDEKKKIRDQFDIPQDNFIFLYTGRLNEEKGILEAVKAFKEANLEKSTFLVVGSAFFDTDIKSTFELKLGEVIRLAGNSIKFTGYIPNERLGRIYAIADVCVVPSIWEDPAPLTIIEAITAGKAIITTNSGGIPEYVNDRNAIILQKNVGSLVLYLKQSFLYLYKNKEKAIQMGTESEKISHQLKLEKFGIEILKILSLKE</sequence>
<name>A0A0R2CSA9_9LACO</name>
<reference evidence="2 3" key="1">
    <citation type="journal article" date="2015" name="Genome Announc.">
        <title>Expanding the biotechnology potential of lactobacilli through comparative genomics of 213 strains and associated genera.</title>
        <authorList>
            <person name="Sun Z."/>
            <person name="Harris H.M."/>
            <person name="McCann A."/>
            <person name="Guo C."/>
            <person name="Argimon S."/>
            <person name="Zhang W."/>
            <person name="Yang X."/>
            <person name="Jeffery I.B."/>
            <person name="Cooney J.C."/>
            <person name="Kagawa T.F."/>
            <person name="Liu W."/>
            <person name="Song Y."/>
            <person name="Salvetti E."/>
            <person name="Wrobel A."/>
            <person name="Rasinkangas P."/>
            <person name="Parkhill J."/>
            <person name="Rea M.C."/>
            <person name="O'Sullivan O."/>
            <person name="Ritari J."/>
            <person name="Douillard F.P."/>
            <person name="Paul Ross R."/>
            <person name="Yang R."/>
            <person name="Briner A.E."/>
            <person name="Felis G.E."/>
            <person name="de Vos W.M."/>
            <person name="Barrangou R."/>
            <person name="Klaenhammer T.R."/>
            <person name="Caufield P.W."/>
            <person name="Cui Y."/>
            <person name="Zhang H."/>
            <person name="O'Toole P.W."/>
        </authorList>
    </citation>
    <scope>NUCLEOTIDE SEQUENCE [LARGE SCALE GENOMIC DNA]</scope>
    <source>
        <strain evidence="2 3">DSM 21116</strain>
    </source>
</reference>
<evidence type="ECO:0000259" key="1">
    <source>
        <dbReference type="Pfam" id="PF00534"/>
    </source>
</evidence>
<evidence type="ECO:0000313" key="2">
    <source>
        <dbReference type="EMBL" id="KRM91129.1"/>
    </source>
</evidence>
<dbReference type="Proteomes" id="UP000051131">
    <property type="component" value="Unassembled WGS sequence"/>
</dbReference>
<dbReference type="EMBL" id="AYZE01000014">
    <property type="protein sequence ID" value="KRM91129.1"/>
    <property type="molecule type" value="Genomic_DNA"/>
</dbReference>
<organism evidence="2 3">
    <name type="scientific">Liquorilactobacillus cacaonum DSM 21116</name>
    <dbReference type="NCBI Taxonomy" id="1423729"/>
    <lineage>
        <taxon>Bacteria</taxon>
        <taxon>Bacillati</taxon>
        <taxon>Bacillota</taxon>
        <taxon>Bacilli</taxon>
        <taxon>Lactobacillales</taxon>
        <taxon>Lactobacillaceae</taxon>
        <taxon>Liquorilactobacillus</taxon>
    </lineage>
</organism>
<dbReference type="STRING" id="1423729.FC80_GL001128"/>
<dbReference type="RefSeq" id="WP_057829327.1">
    <property type="nucleotide sequence ID" value="NZ_AYZE01000014.1"/>
</dbReference>
<comment type="caution">
    <text evidence="2">The sequence shown here is derived from an EMBL/GenBank/DDBJ whole genome shotgun (WGS) entry which is preliminary data.</text>
</comment>
<dbReference type="AlphaFoldDB" id="A0A0R2CSA9"/>
<evidence type="ECO:0000313" key="3">
    <source>
        <dbReference type="Proteomes" id="UP000051131"/>
    </source>
</evidence>
<feature type="domain" description="Glycosyl transferase family 1" evidence="1">
    <location>
        <begin position="213"/>
        <end position="367"/>
    </location>
</feature>